<dbReference type="SUPFAM" id="SSF52833">
    <property type="entry name" value="Thioredoxin-like"/>
    <property type="match status" value="1"/>
</dbReference>
<dbReference type="EMBL" id="CAEZUL010000064">
    <property type="protein sequence ID" value="CAB4600127.1"/>
    <property type="molecule type" value="Genomic_DNA"/>
</dbReference>
<dbReference type="InterPro" id="IPR053977">
    <property type="entry name" value="Rv2466c-like"/>
</dbReference>
<gene>
    <name evidence="1" type="ORF">UFOPK1808_00705</name>
</gene>
<proteinExistence type="predicted"/>
<organism evidence="1">
    <name type="scientific">freshwater metagenome</name>
    <dbReference type="NCBI Taxonomy" id="449393"/>
    <lineage>
        <taxon>unclassified sequences</taxon>
        <taxon>metagenomes</taxon>
        <taxon>ecological metagenomes</taxon>
    </lineage>
</organism>
<reference evidence="1" key="1">
    <citation type="submission" date="2020-05" db="EMBL/GenBank/DDBJ databases">
        <authorList>
            <person name="Chiriac C."/>
            <person name="Salcher M."/>
            <person name="Ghai R."/>
            <person name="Kavagutti S V."/>
        </authorList>
    </citation>
    <scope>NUCLEOTIDE SEQUENCE</scope>
</reference>
<dbReference type="InterPro" id="IPR036249">
    <property type="entry name" value="Thioredoxin-like_sf"/>
</dbReference>
<accession>A0A6J6GFW1</accession>
<sequence>MTSTEQPTSIEFFFDIMCPYAYQTSVWIRDVQAQIGFDISWRFFSLEEINREEGKKHPYERDFAYGWTPLRVAAWLRRQNNEWCGTFYKICGEALHINGQRFYDREVALQLMADAGLPTEAWDAALADPTTHDDVLNDHKYATEQLAGFGVPIITIPGGRAVFGPVVLPAPTAEKARELWDITLGYSKFPGLFEIKTPKTDDDMKMIGTIFTPYLEGRQWRTIQNPAR</sequence>
<protein>
    <submittedName>
        <fullName evidence="1">Unannotated protein</fullName>
    </submittedName>
</protein>
<dbReference type="Pfam" id="PF22234">
    <property type="entry name" value="Rv2466c-like"/>
    <property type="match status" value="1"/>
</dbReference>
<dbReference type="AlphaFoldDB" id="A0A6J6GFW1"/>
<evidence type="ECO:0000313" key="1">
    <source>
        <dbReference type="EMBL" id="CAB4600127.1"/>
    </source>
</evidence>
<name>A0A6J6GFW1_9ZZZZ</name>
<dbReference type="Gene3D" id="3.40.30.10">
    <property type="entry name" value="Glutaredoxin"/>
    <property type="match status" value="1"/>
</dbReference>